<evidence type="ECO:0000313" key="3">
    <source>
        <dbReference type="EMBL" id="TPG04338.1"/>
    </source>
</evidence>
<dbReference type="OrthoDB" id="3034420at2"/>
<dbReference type="InterPro" id="IPR010982">
    <property type="entry name" value="Lambda_DNA-bd_dom_sf"/>
</dbReference>
<dbReference type="PROSITE" id="PS50943">
    <property type="entry name" value="HTH_CROC1"/>
    <property type="match status" value="1"/>
</dbReference>
<dbReference type="Pfam" id="PF01381">
    <property type="entry name" value="HTH_3"/>
    <property type="match status" value="1"/>
</dbReference>
<dbReference type="GO" id="GO:0003677">
    <property type="term" value="F:DNA binding"/>
    <property type="evidence" value="ECO:0007669"/>
    <property type="project" value="UniProtKB-KW"/>
</dbReference>
<dbReference type="PANTHER" id="PTHR46558">
    <property type="entry name" value="TRACRIPTIONAL REGULATORY PROTEIN-RELATED-RELATED"/>
    <property type="match status" value="1"/>
</dbReference>
<feature type="domain" description="HTH cro/C1-type" evidence="2">
    <location>
        <begin position="5"/>
        <end position="59"/>
    </location>
</feature>
<dbReference type="SUPFAM" id="SSF47413">
    <property type="entry name" value="lambda repressor-like DNA-binding domains"/>
    <property type="match status" value="1"/>
</dbReference>
<evidence type="ECO:0000256" key="1">
    <source>
        <dbReference type="ARBA" id="ARBA00023125"/>
    </source>
</evidence>
<name>A0A502BTZ2_9SPHN</name>
<organism evidence="3 4">
    <name type="scientific">Sphingomonas oligophenolica</name>
    <dbReference type="NCBI Taxonomy" id="301154"/>
    <lineage>
        <taxon>Bacteria</taxon>
        <taxon>Pseudomonadati</taxon>
        <taxon>Pseudomonadota</taxon>
        <taxon>Alphaproteobacteria</taxon>
        <taxon>Sphingomonadales</taxon>
        <taxon>Sphingomonadaceae</taxon>
        <taxon>Sphingomonas</taxon>
    </lineage>
</organism>
<dbReference type="CDD" id="cd00093">
    <property type="entry name" value="HTH_XRE"/>
    <property type="match status" value="1"/>
</dbReference>
<dbReference type="SMART" id="SM00530">
    <property type="entry name" value="HTH_XRE"/>
    <property type="match status" value="1"/>
</dbReference>
<dbReference type="Gene3D" id="1.10.260.40">
    <property type="entry name" value="lambda repressor-like DNA-binding domains"/>
    <property type="match status" value="1"/>
</dbReference>
<keyword evidence="1" id="KW-0238">DNA-binding</keyword>
<sequence length="79" mass="8870">MHNRIALFRTERGASRRELGEAVGVNPQTIGFLERGDYNPSLELGLKLSRFFEVPVETLFSFDPFPSVASILANQESRS</sequence>
<dbReference type="AlphaFoldDB" id="A0A502BTZ2"/>
<dbReference type="InterPro" id="IPR001387">
    <property type="entry name" value="Cro/C1-type_HTH"/>
</dbReference>
<dbReference type="Proteomes" id="UP000318413">
    <property type="component" value="Unassembled WGS sequence"/>
</dbReference>
<accession>A0A502BTZ2</accession>
<evidence type="ECO:0000259" key="2">
    <source>
        <dbReference type="PROSITE" id="PS50943"/>
    </source>
</evidence>
<proteinExistence type="predicted"/>
<evidence type="ECO:0000313" key="4">
    <source>
        <dbReference type="Proteomes" id="UP000318413"/>
    </source>
</evidence>
<gene>
    <name evidence="3" type="ORF">EAH84_15470</name>
</gene>
<dbReference type="EMBL" id="RCZK01000033">
    <property type="protein sequence ID" value="TPG04338.1"/>
    <property type="molecule type" value="Genomic_DNA"/>
</dbReference>
<reference evidence="3 4" key="1">
    <citation type="journal article" date="2019" name="Environ. Microbiol.">
        <title>Species interactions and distinct microbial communities in high Arctic permafrost affected cryosols are associated with the CH4 and CO2 gas fluxes.</title>
        <authorList>
            <person name="Altshuler I."/>
            <person name="Hamel J."/>
            <person name="Turney S."/>
            <person name="Magnuson E."/>
            <person name="Levesque R."/>
            <person name="Greer C."/>
            <person name="Whyte L.G."/>
        </authorList>
    </citation>
    <scope>NUCLEOTIDE SEQUENCE [LARGE SCALE GENOMIC DNA]</scope>
    <source>
        <strain evidence="3 4">S5.1</strain>
    </source>
</reference>
<keyword evidence="4" id="KW-1185">Reference proteome</keyword>
<comment type="caution">
    <text evidence="3">The sequence shown here is derived from an EMBL/GenBank/DDBJ whole genome shotgun (WGS) entry which is preliminary data.</text>
</comment>
<protein>
    <submittedName>
        <fullName evidence="3">Transcriptional regulator</fullName>
    </submittedName>
</protein>
<dbReference type="PANTHER" id="PTHR46558:SF4">
    <property type="entry name" value="DNA-BIDING PHAGE PROTEIN"/>
    <property type="match status" value="1"/>
</dbReference>